<reference evidence="7" key="1">
    <citation type="submission" date="2017-02" db="EMBL/GenBank/DDBJ databases">
        <authorList>
            <person name="Tafer H."/>
            <person name="Lopandic K."/>
        </authorList>
    </citation>
    <scope>NUCLEOTIDE SEQUENCE [LARGE SCALE GENOMIC DNA]</scope>
    <source>
        <strain evidence="7">CBS 366.77</strain>
    </source>
</reference>
<dbReference type="Proteomes" id="UP000266188">
    <property type="component" value="Unassembled WGS sequence"/>
</dbReference>
<keyword evidence="4" id="KW-0560">Oxidoreductase</keyword>
<dbReference type="SUPFAM" id="SSF51905">
    <property type="entry name" value="FAD/NAD(P)-binding domain"/>
    <property type="match status" value="1"/>
</dbReference>
<protein>
    <submittedName>
        <fullName evidence="6">FAD binding domain protein</fullName>
    </submittedName>
</protein>
<dbReference type="GO" id="GO:0071949">
    <property type="term" value="F:FAD binding"/>
    <property type="evidence" value="ECO:0007669"/>
    <property type="project" value="InterPro"/>
</dbReference>
<dbReference type="EMBL" id="MVGC01000084">
    <property type="protein sequence ID" value="RJE24349.1"/>
    <property type="molecule type" value="Genomic_DNA"/>
</dbReference>
<gene>
    <name evidence="6" type="ORF">PHISCL_03297</name>
</gene>
<dbReference type="OrthoDB" id="10029326at2759"/>
<dbReference type="GO" id="GO:0004497">
    <property type="term" value="F:monooxygenase activity"/>
    <property type="evidence" value="ECO:0007669"/>
    <property type="project" value="InterPro"/>
</dbReference>
<dbReference type="InterPro" id="IPR036188">
    <property type="entry name" value="FAD/NAD-bd_sf"/>
</dbReference>
<comment type="similarity">
    <text evidence="1">Belongs to the paxM FAD-dependent monooxygenase family.</text>
</comment>
<proteinExistence type="inferred from homology"/>
<dbReference type="InterPro" id="IPR002938">
    <property type="entry name" value="FAD-bd"/>
</dbReference>
<organism evidence="6 7">
    <name type="scientific">Aspergillus sclerotialis</name>
    <dbReference type="NCBI Taxonomy" id="2070753"/>
    <lineage>
        <taxon>Eukaryota</taxon>
        <taxon>Fungi</taxon>
        <taxon>Dikarya</taxon>
        <taxon>Ascomycota</taxon>
        <taxon>Pezizomycotina</taxon>
        <taxon>Eurotiomycetes</taxon>
        <taxon>Eurotiomycetidae</taxon>
        <taxon>Eurotiales</taxon>
        <taxon>Aspergillaceae</taxon>
        <taxon>Aspergillus</taxon>
        <taxon>Aspergillus subgen. Polypaecilum</taxon>
    </lineage>
</organism>
<sequence length="328" mass="36570">MDEKDQFKVIIVGGSVAGLTLAHCLQRAGIEHVVLEKSAELSPQVGASIGILPNGARILDQLGLYDAVDDVTEPLSTAYISYPDGFSFRSSYPRIIKERFGYPIAFLDRQKFLEILHTSYPKSSNIHTSHRVTNIRRAKSRIEVVTDAGTTFTGDLVVGADGVHSIVRSEMWKLDSRLVSSREKNSMTVDYACVFGISSAVPGLETGDQVNAFYDGLTIVTIHGKNGRVFWFVIQKLDRTYTYPDTVRFSNADADRLCQKIANFPLIKDITFGHVWERKEVVSMTALEENIFNTWHCDRVVCLGDSIHKVSSTARMNGRSTSNNLRNN</sequence>
<feature type="domain" description="FAD-binding" evidence="5">
    <location>
        <begin position="7"/>
        <end position="313"/>
    </location>
</feature>
<dbReference type="STRING" id="2070753.A0A3A2ZM99"/>
<evidence type="ECO:0000256" key="1">
    <source>
        <dbReference type="ARBA" id="ARBA00007992"/>
    </source>
</evidence>
<name>A0A3A2ZM99_9EURO</name>
<evidence type="ECO:0000313" key="7">
    <source>
        <dbReference type="Proteomes" id="UP000266188"/>
    </source>
</evidence>
<dbReference type="PRINTS" id="PR00420">
    <property type="entry name" value="RNGMNOXGNASE"/>
</dbReference>
<dbReference type="AlphaFoldDB" id="A0A3A2ZM99"/>
<comment type="caution">
    <text evidence="6">The sequence shown here is derived from an EMBL/GenBank/DDBJ whole genome shotgun (WGS) entry which is preliminary data.</text>
</comment>
<keyword evidence="2" id="KW-0285">Flavoprotein</keyword>
<dbReference type="Gene3D" id="3.50.50.60">
    <property type="entry name" value="FAD/NAD(P)-binding domain"/>
    <property type="match status" value="1"/>
</dbReference>
<evidence type="ECO:0000256" key="4">
    <source>
        <dbReference type="ARBA" id="ARBA00023002"/>
    </source>
</evidence>
<evidence type="ECO:0000259" key="5">
    <source>
        <dbReference type="Pfam" id="PF01494"/>
    </source>
</evidence>
<dbReference type="Pfam" id="PF01494">
    <property type="entry name" value="FAD_binding_3"/>
    <property type="match status" value="1"/>
</dbReference>
<dbReference type="PANTHER" id="PTHR47356:SF2">
    <property type="entry name" value="FAD-BINDING DOMAIN-CONTAINING PROTEIN-RELATED"/>
    <property type="match status" value="1"/>
</dbReference>
<evidence type="ECO:0000313" key="6">
    <source>
        <dbReference type="EMBL" id="RJE24349.1"/>
    </source>
</evidence>
<keyword evidence="7" id="KW-1185">Reference proteome</keyword>
<evidence type="ECO:0000256" key="2">
    <source>
        <dbReference type="ARBA" id="ARBA00022630"/>
    </source>
</evidence>
<accession>A0A3A2ZM99</accession>
<evidence type="ECO:0000256" key="3">
    <source>
        <dbReference type="ARBA" id="ARBA00022827"/>
    </source>
</evidence>
<dbReference type="PANTHER" id="PTHR47356">
    <property type="entry name" value="FAD-DEPENDENT MONOOXYGENASE ASQG-RELATED"/>
    <property type="match status" value="1"/>
</dbReference>
<dbReference type="InterPro" id="IPR050562">
    <property type="entry name" value="FAD_mOase_fung"/>
</dbReference>
<keyword evidence="3" id="KW-0274">FAD</keyword>